<dbReference type="Pfam" id="PF12705">
    <property type="entry name" value="PDDEXK_1"/>
    <property type="match status" value="1"/>
</dbReference>
<dbReference type="EMBL" id="JAAIVB010000013">
    <property type="protein sequence ID" value="NEX60559.1"/>
    <property type="molecule type" value="Genomic_DNA"/>
</dbReference>
<dbReference type="AlphaFoldDB" id="A0A6B3SSI0"/>
<keyword evidence="3" id="KW-1185">Reference proteome</keyword>
<accession>A0A6B3SSI0</accession>
<dbReference type="Gene3D" id="3.90.320.10">
    <property type="match status" value="1"/>
</dbReference>
<proteinExistence type="predicted"/>
<dbReference type="Proteomes" id="UP000482155">
    <property type="component" value="Unassembled WGS sequence"/>
</dbReference>
<reference evidence="2 3" key="1">
    <citation type="submission" date="2020-02" db="EMBL/GenBank/DDBJ databases">
        <authorList>
            <person name="Kim M.K."/>
        </authorList>
    </citation>
    <scope>NUCLEOTIDE SEQUENCE [LARGE SCALE GENOMIC DNA]</scope>
    <source>
        <strain evidence="2 3">17J57-3</strain>
    </source>
</reference>
<comment type="caution">
    <text evidence="2">The sequence shown here is derived from an EMBL/GenBank/DDBJ whole genome shotgun (WGS) entry which is preliminary data.</text>
</comment>
<name>A0A6B3SSI0_9BURK</name>
<sequence length="897" mass="98269">MPHAQHHLPPSADFWPRLAANLAGPEGFLTRHGHPERSDFSAVRILVPSFTQAQQLRAALMMRITGSFIPPRITTLSAWLDAMPPDASSPAVAPASERMMGLYAELRQHAWLKKLFTAKRNTDLMPLAQTLLGLFDELSRALVPTIHASPDMLDARWHAALEHMPAPSRSLLSDEAQLVWTLWKSQLATGDAVAACFAQLMRLAARARGPLVWIHACEPDPYHQAFLDAYAAHSPLLRVALDWRAPAIAPVFAAAWPEIVAGDEPASGAVSQPANVVLAAAGGLEQEALQGAQTVIDWLQAGRGPIAIVAQDRAVARRIRALLERADVVVTDETGWKLSTTRAAAAVASLLDLVAARAETPALLDLLKSPYVFADEPGKMEQVMLIEHALRRHNIHGGWEAVARAVKDQAAASALIERLSAEASRFAGRMPLADWVALSAGAIDALGMRDALAADSAGVQVIALLDALGEDCRALTQTFSLSEWRAFLGLRLEATPFVPADFDRRVLMLQLNGMQLRAFDAVLLVGADAAHLPSQLEETLFFGNAVRRELGLPTREQRQCQQLRDFAEMLSGAGQVVLSWQLARNGEPNPVSGWLQRLQLALESRGQPGLGPHRAELPVQTLSWAPPRRPAPAAPHLLPSSLSASAYNSLVACPYQFFARRMLGLGTLGELSDMPEKRDYGEWLHDILHDYHQALRDRRVAMDDREPLLRAISEGVFARSLDQSAAALGYYARWQKIIPAYLDWANAREAEGWTFLDGEKTFQKIISWDGGKVTLYGCIDRIDENEAGERAILDYKTRDVQSLKARMKEGEDHQLAFYALLSDRPVSAGHVVALEASKNKTGDVAADNFGEWQRQLEGQIVGIMRDIAGGKPLSAMGIERVCVYCDVRGLCRKGAWE</sequence>
<dbReference type="RefSeq" id="WP_163961061.1">
    <property type="nucleotide sequence ID" value="NZ_JAAIVB010000013.1"/>
</dbReference>
<organism evidence="2 3">
    <name type="scientific">Noviherbaspirillum galbum</name>
    <dbReference type="NCBI Taxonomy" id="2709383"/>
    <lineage>
        <taxon>Bacteria</taxon>
        <taxon>Pseudomonadati</taxon>
        <taxon>Pseudomonadota</taxon>
        <taxon>Betaproteobacteria</taxon>
        <taxon>Burkholderiales</taxon>
        <taxon>Oxalobacteraceae</taxon>
        <taxon>Noviherbaspirillum</taxon>
    </lineage>
</organism>
<evidence type="ECO:0000313" key="2">
    <source>
        <dbReference type="EMBL" id="NEX60559.1"/>
    </source>
</evidence>
<evidence type="ECO:0000313" key="3">
    <source>
        <dbReference type="Proteomes" id="UP000482155"/>
    </source>
</evidence>
<evidence type="ECO:0000259" key="1">
    <source>
        <dbReference type="Pfam" id="PF12705"/>
    </source>
</evidence>
<protein>
    <submittedName>
        <fullName evidence="2">PD-(D/E)XK nuclease family protein</fullName>
    </submittedName>
</protein>
<dbReference type="InterPro" id="IPR027417">
    <property type="entry name" value="P-loop_NTPase"/>
</dbReference>
<dbReference type="SUPFAM" id="SSF52540">
    <property type="entry name" value="P-loop containing nucleoside triphosphate hydrolases"/>
    <property type="match status" value="1"/>
</dbReference>
<gene>
    <name evidence="2" type="ORF">G3574_05675</name>
</gene>
<dbReference type="InterPro" id="IPR011604">
    <property type="entry name" value="PDDEXK-like_dom_sf"/>
</dbReference>
<dbReference type="InterPro" id="IPR038726">
    <property type="entry name" value="PDDEXK_AddAB-type"/>
</dbReference>
<feature type="domain" description="PD-(D/E)XK endonuclease-like" evidence="1">
    <location>
        <begin position="641"/>
        <end position="892"/>
    </location>
</feature>